<sequence>MFLGMTTNKGESEGMTGTNKESVTYLMNEERCSIMSAIPEPGLTHLILSVMLQSIQKHTARTELRHIYTCYTQDSDPIGSAIQDPDPDPTIAMELKIQKTAVSTV</sequence>
<accession>A0A915ISL0</accession>
<dbReference type="AlphaFoldDB" id="A0A915ISL0"/>
<proteinExistence type="predicted"/>
<reference evidence="2" key="1">
    <citation type="submission" date="2022-11" db="UniProtKB">
        <authorList>
            <consortium name="WormBaseParasite"/>
        </authorList>
    </citation>
    <scope>IDENTIFICATION</scope>
</reference>
<dbReference type="WBParaSite" id="nRc.2.0.1.t17188-RA">
    <property type="protein sequence ID" value="nRc.2.0.1.t17188-RA"/>
    <property type="gene ID" value="nRc.2.0.1.g17188"/>
</dbReference>
<evidence type="ECO:0000313" key="1">
    <source>
        <dbReference type="Proteomes" id="UP000887565"/>
    </source>
</evidence>
<name>A0A915ISL0_ROMCU</name>
<organism evidence="1 2">
    <name type="scientific">Romanomermis culicivorax</name>
    <name type="common">Nematode worm</name>
    <dbReference type="NCBI Taxonomy" id="13658"/>
    <lineage>
        <taxon>Eukaryota</taxon>
        <taxon>Metazoa</taxon>
        <taxon>Ecdysozoa</taxon>
        <taxon>Nematoda</taxon>
        <taxon>Enoplea</taxon>
        <taxon>Dorylaimia</taxon>
        <taxon>Mermithida</taxon>
        <taxon>Mermithoidea</taxon>
        <taxon>Mermithidae</taxon>
        <taxon>Romanomermis</taxon>
    </lineage>
</organism>
<keyword evidence="1" id="KW-1185">Reference proteome</keyword>
<protein>
    <submittedName>
        <fullName evidence="2">Uncharacterized protein</fullName>
    </submittedName>
</protein>
<dbReference type="Proteomes" id="UP000887565">
    <property type="component" value="Unplaced"/>
</dbReference>
<evidence type="ECO:0000313" key="2">
    <source>
        <dbReference type="WBParaSite" id="nRc.2.0.1.t17188-RA"/>
    </source>
</evidence>